<dbReference type="AlphaFoldDB" id="A0A2M4CCK3"/>
<accession>A0A2M4CCK3</accession>
<protein>
    <submittedName>
        <fullName evidence="1">Putative secreted protein</fullName>
    </submittedName>
</protein>
<name>A0A2M4CCK3_9DIPT</name>
<organism evidence="1">
    <name type="scientific">Anopheles marajoara</name>
    <dbReference type="NCBI Taxonomy" id="58244"/>
    <lineage>
        <taxon>Eukaryota</taxon>
        <taxon>Metazoa</taxon>
        <taxon>Ecdysozoa</taxon>
        <taxon>Arthropoda</taxon>
        <taxon>Hexapoda</taxon>
        <taxon>Insecta</taxon>
        <taxon>Pterygota</taxon>
        <taxon>Neoptera</taxon>
        <taxon>Endopterygota</taxon>
        <taxon>Diptera</taxon>
        <taxon>Nematocera</taxon>
        <taxon>Culicoidea</taxon>
        <taxon>Culicidae</taxon>
        <taxon>Anophelinae</taxon>
        <taxon>Anopheles</taxon>
    </lineage>
</organism>
<dbReference type="EMBL" id="GGFJ01013942">
    <property type="protein sequence ID" value="MBW63083.1"/>
    <property type="molecule type" value="Transcribed_RNA"/>
</dbReference>
<evidence type="ECO:0000313" key="1">
    <source>
        <dbReference type="EMBL" id="MBW63083.1"/>
    </source>
</evidence>
<reference evidence="1" key="1">
    <citation type="submission" date="2018-01" db="EMBL/GenBank/DDBJ databases">
        <title>An insight into the sialome of Amazonian anophelines.</title>
        <authorList>
            <person name="Ribeiro J.M."/>
            <person name="Scarpassa V."/>
            <person name="Calvo E."/>
        </authorList>
    </citation>
    <scope>NUCLEOTIDE SEQUENCE</scope>
    <source>
        <tissue evidence="1">Salivary glands</tissue>
    </source>
</reference>
<proteinExistence type="predicted"/>
<sequence length="75" mass="8960">MRWNLNFLIFHRIRSPLWHLVRSRGYCGLIGPFELEGLFDQRMAIIMAIIHRSIDHWIEIGDRSWDEILSPSNGR</sequence>